<dbReference type="GO" id="GO:0016987">
    <property type="term" value="F:sigma factor activity"/>
    <property type="evidence" value="ECO:0007669"/>
    <property type="project" value="UniProtKB-KW"/>
</dbReference>
<accession>A0A1B1AE27</accession>
<evidence type="ECO:0000256" key="3">
    <source>
        <dbReference type="ARBA" id="ARBA00023082"/>
    </source>
</evidence>
<dbReference type="KEGG" id="cbot:ATE48_02150"/>
<evidence type="ECO:0000313" key="8">
    <source>
        <dbReference type="EMBL" id="ANP44810.1"/>
    </source>
</evidence>
<dbReference type="SUPFAM" id="SSF88659">
    <property type="entry name" value="Sigma3 and sigma4 domains of RNA polymerase sigma factors"/>
    <property type="match status" value="1"/>
</dbReference>
<dbReference type="SUPFAM" id="SSF88946">
    <property type="entry name" value="Sigma2 domain of RNA polymerase sigma factors"/>
    <property type="match status" value="1"/>
</dbReference>
<evidence type="ECO:0000313" key="9">
    <source>
        <dbReference type="Proteomes" id="UP000092498"/>
    </source>
</evidence>
<gene>
    <name evidence="8" type="ORF">ATE48_02150</name>
</gene>
<protein>
    <recommendedName>
        <fullName evidence="10">RNA polymerase subunit sigma-24</fullName>
    </recommendedName>
</protein>
<dbReference type="GO" id="GO:0003677">
    <property type="term" value="F:DNA binding"/>
    <property type="evidence" value="ECO:0007669"/>
    <property type="project" value="InterPro"/>
</dbReference>
<dbReference type="InterPro" id="IPR036388">
    <property type="entry name" value="WH-like_DNA-bd_sf"/>
</dbReference>
<evidence type="ECO:0000256" key="5">
    <source>
        <dbReference type="SAM" id="MobiDB-lite"/>
    </source>
</evidence>
<proteinExistence type="inferred from homology"/>
<keyword evidence="9" id="KW-1185">Reference proteome</keyword>
<reference evidence="8 9" key="1">
    <citation type="submission" date="2015-11" db="EMBL/GenBank/DDBJ databases">
        <title>Whole-Genome Sequence of Candidatus Oderbacter manganicum from the National Park Lower Oder Valley, Germany.</title>
        <authorList>
            <person name="Braun B."/>
            <person name="Liere K."/>
            <person name="Szewzyk U."/>
        </authorList>
    </citation>
    <scope>NUCLEOTIDE SEQUENCE [LARGE SCALE GENOMIC DNA]</scope>
    <source>
        <strain evidence="8 9">OTSz_A_272</strain>
    </source>
</reference>
<dbReference type="CDD" id="cd06171">
    <property type="entry name" value="Sigma70_r4"/>
    <property type="match status" value="1"/>
</dbReference>
<evidence type="ECO:0000259" key="7">
    <source>
        <dbReference type="Pfam" id="PF08281"/>
    </source>
</evidence>
<dbReference type="STRING" id="1759059.ATE48_02150"/>
<dbReference type="EMBL" id="CP013244">
    <property type="protein sequence ID" value="ANP44810.1"/>
    <property type="molecule type" value="Genomic_DNA"/>
</dbReference>
<dbReference type="Pfam" id="PF08281">
    <property type="entry name" value="Sigma70_r4_2"/>
    <property type="match status" value="1"/>
</dbReference>
<dbReference type="InterPro" id="IPR013325">
    <property type="entry name" value="RNA_pol_sigma_r2"/>
</dbReference>
<evidence type="ECO:0000256" key="2">
    <source>
        <dbReference type="ARBA" id="ARBA00023015"/>
    </source>
</evidence>
<feature type="domain" description="RNA polymerase sigma factor 70 region 4 type 2" evidence="7">
    <location>
        <begin position="117"/>
        <end position="168"/>
    </location>
</feature>
<dbReference type="Proteomes" id="UP000092498">
    <property type="component" value="Chromosome"/>
</dbReference>
<dbReference type="InterPro" id="IPR013324">
    <property type="entry name" value="RNA_pol_sigma_r3/r4-like"/>
</dbReference>
<comment type="similarity">
    <text evidence="1">Belongs to the sigma-70 factor family. ECF subfamily.</text>
</comment>
<dbReference type="NCBIfam" id="TIGR02937">
    <property type="entry name" value="sigma70-ECF"/>
    <property type="match status" value="1"/>
</dbReference>
<dbReference type="InterPro" id="IPR013249">
    <property type="entry name" value="RNA_pol_sigma70_r4_t2"/>
</dbReference>
<evidence type="ECO:0008006" key="10">
    <source>
        <dbReference type="Google" id="ProtNLM"/>
    </source>
</evidence>
<dbReference type="PANTHER" id="PTHR43133:SF25">
    <property type="entry name" value="RNA POLYMERASE SIGMA FACTOR RFAY-RELATED"/>
    <property type="match status" value="1"/>
</dbReference>
<dbReference type="PANTHER" id="PTHR43133">
    <property type="entry name" value="RNA POLYMERASE ECF-TYPE SIGMA FACTO"/>
    <property type="match status" value="1"/>
</dbReference>
<organism evidence="8 9">
    <name type="scientific">Candidatus Viadribacter manganicus</name>
    <dbReference type="NCBI Taxonomy" id="1759059"/>
    <lineage>
        <taxon>Bacteria</taxon>
        <taxon>Pseudomonadati</taxon>
        <taxon>Pseudomonadota</taxon>
        <taxon>Alphaproteobacteria</taxon>
        <taxon>Hyphomonadales</taxon>
        <taxon>Hyphomonadaceae</taxon>
        <taxon>Candidatus Viadribacter</taxon>
    </lineage>
</organism>
<dbReference type="InterPro" id="IPR014284">
    <property type="entry name" value="RNA_pol_sigma-70_dom"/>
</dbReference>
<dbReference type="RefSeq" id="WP_066767367.1">
    <property type="nucleotide sequence ID" value="NZ_CP013244.1"/>
</dbReference>
<dbReference type="Gene3D" id="1.10.1740.10">
    <property type="match status" value="1"/>
</dbReference>
<dbReference type="InterPro" id="IPR007627">
    <property type="entry name" value="RNA_pol_sigma70_r2"/>
</dbReference>
<dbReference type="Gene3D" id="1.10.10.10">
    <property type="entry name" value="Winged helix-like DNA-binding domain superfamily/Winged helix DNA-binding domain"/>
    <property type="match status" value="1"/>
</dbReference>
<feature type="compositionally biased region" description="Basic and acidic residues" evidence="5">
    <location>
        <begin position="91"/>
        <end position="103"/>
    </location>
</feature>
<dbReference type="OrthoDB" id="9784272at2"/>
<name>A0A1B1AE27_9PROT</name>
<feature type="domain" description="RNA polymerase sigma-70 region 2" evidence="6">
    <location>
        <begin position="24"/>
        <end position="91"/>
    </location>
</feature>
<evidence type="ECO:0000256" key="1">
    <source>
        <dbReference type="ARBA" id="ARBA00010641"/>
    </source>
</evidence>
<evidence type="ECO:0000259" key="6">
    <source>
        <dbReference type="Pfam" id="PF04542"/>
    </source>
</evidence>
<dbReference type="InterPro" id="IPR039425">
    <property type="entry name" value="RNA_pol_sigma-70-like"/>
</dbReference>
<dbReference type="GO" id="GO:0006352">
    <property type="term" value="P:DNA-templated transcription initiation"/>
    <property type="evidence" value="ECO:0007669"/>
    <property type="project" value="InterPro"/>
</dbReference>
<dbReference type="FunCoup" id="A0A1B1AE27">
    <property type="interactions" value="267"/>
</dbReference>
<keyword evidence="2" id="KW-0805">Transcription regulation</keyword>
<dbReference type="Pfam" id="PF04542">
    <property type="entry name" value="Sigma70_r2"/>
    <property type="match status" value="1"/>
</dbReference>
<keyword evidence="3" id="KW-0731">Sigma factor</keyword>
<evidence type="ECO:0000256" key="4">
    <source>
        <dbReference type="ARBA" id="ARBA00023163"/>
    </source>
</evidence>
<dbReference type="InParanoid" id="A0A1B1AE27"/>
<sequence length="178" mass="19924">MSPHDEARLIAAARRGDSRAYAALVDAHQQPVRGFLRRFAGQWADADDLAQEAFVTAWRKLARFEGRSSFRSWVCGIGFRIARDAKRSHGRAQAREHDWHSEQESGEEGSPLEDRIAVQRAMADLADEQRAAVALCLGEGFSHSEAAEILKLPLGTVKSHVTRGRERLLRVLETNDDH</sequence>
<feature type="region of interest" description="Disordered" evidence="5">
    <location>
        <begin position="91"/>
        <end position="112"/>
    </location>
</feature>
<keyword evidence="4" id="KW-0804">Transcription</keyword>
<dbReference type="AlphaFoldDB" id="A0A1B1AE27"/>